<gene>
    <name evidence="3" type="ORF">EZS26_000360</name>
    <name evidence="4" type="ORF">EZS26_000607</name>
</gene>
<feature type="domain" description="F5/8 type C" evidence="2">
    <location>
        <begin position="344"/>
        <end position="470"/>
    </location>
</feature>
<sequence length="490" mass="54005">MKQNQLMFGVFLASLALLWTACKEDYYTINDTFYDGMSIAVKNPLVGDTLQVERYNNSDQILIEAVNRPDVVFDPEAFIYTVEHDSILAVTENGTIQPANRGVTRVNIEFRSNRKLQTSVIVEVNKVYHPVQSLQVSSAVARLLVEQNYTLHLKPYIIVYPAYADNADLIFELDAASTAFASISAEGVITGIMPGEITIHIVSEDNPDAKVNVTLNVVTEIEITDVKLHTKLDKVTLGLDEKIDLNEVTWVTPDNVNAVNRKLNFVLMEGADVVQLDNNGLLTAIGAGTAKLTVSSKANLTTGDIITKEFTIYVDGNKKDLTRAFWTVTTSADYSYAADGTTGKPEDMFDENGTTFLSLVKPGKVFNGATSPAGSINSFIVDMKSPCKFNTIRWNHRSNNSYTYLRVWEIELEGSDDGENWTSIQQSIAIPNTLGAADGNDAKRYDIPLDANYEYRYLKVSLTKWSDNSGGSTSGSTMQIGEFGLSQQAI</sequence>
<dbReference type="InterPro" id="IPR000421">
    <property type="entry name" value="FA58C"/>
</dbReference>
<dbReference type="Gene3D" id="2.60.120.260">
    <property type="entry name" value="Galactose-binding domain-like"/>
    <property type="match status" value="1"/>
</dbReference>
<dbReference type="Gene3D" id="2.60.40.1080">
    <property type="match status" value="1"/>
</dbReference>
<dbReference type="EMBL" id="SNRX01000002">
    <property type="protein sequence ID" value="KAA6303447.1"/>
    <property type="molecule type" value="Genomic_DNA"/>
</dbReference>
<accession>A0A5M8P4Q0</accession>
<evidence type="ECO:0000313" key="3">
    <source>
        <dbReference type="EMBL" id="KAA6303200.1"/>
    </source>
</evidence>
<dbReference type="SUPFAM" id="SSF49785">
    <property type="entry name" value="Galactose-binding domain-like"/>
    <property type="match status" value="1"/>
</dbReference>
<evidence type="ECO:0000259" key="2">
    <source>
        <dbReference type="Pfam" id="PF00754"/>
    </source>
</evidence>
<comment type="caution">
    <text evidence="3">The sequence shown here is derived from an EMBL/GenBank/DDBJ whole genome shotgun (WGS) entry which is preliminary data.</text>
</comment>
<dbReference type="EMBL" id="SNRX01000002">
    <property type="protein sequence ID" value="KAA6303200.1"/>
    <property type="molecule type" value="Genomic_DNA"/>
</dbReference>
<evidence type="ECO:0000256" key="1">
    <source>
        <dbReference type="SAM" id="MobiDB-lite"/>
    </source>
</evidence>
<organism evidence="3 5">
    <name type="scientific">Candidatus Ordinivivax streblomastigis</name>
    <dbReference type="NCBI Taxonomy" id="2540710"/>
    <lineage>
        <taxon>Bacteria</taxon>
        <taxon>Pseudomonadati</taxon>
        <taxon>Bacteroidota</taxon>
        <taxon>Bacteroidia</taxon>
        <taxon>Bacteroidales</taxon>
        <taxon>Candidatus Ordinivivax</taxon>
    </lineage>
</organism>
<evidence type="ECO:0000313" key="5">
    <source>
        <dbReference type="Proteomes" id="UP000324575"/>
    </source>
</evidence>
<dbReference type="PROSITE" id="PS51257">
    <property type="entry name" value="PROKAR_LIPOPROTEIN"/>
    <property type="match status" value="1"/>
</dbReference>
<name>A0A5M8P4Q0_9BACT</name>
<dbReference type="InterPro" id="IPR008979">
    <property type="entry name" value="Galactose-bd-like_sf"/>
</dbReference>
<proteinExistence type="predicted"/>
<dbReference type="Proteomes" id="UP000324575">
    <property type="component" value="Unassembled WGS sequence"/>
</dbReference>
<reference evidence="3 5" key="1">
    <citation type="submission" date="2019-03" db="EMBL/GenBank/DDBJ databases">
        <title>Single cell metagenomics reveals metabolic interactions within the superorganism composed of flagellate Streblomastix strix and complex community of Bacteroidetes bacteria on its surface.</title>
        <authorList>
            <person name="Treitli S.C."/>
            <person name="Kolisko M."/>
            <person name="Husnik F."/>
            <person name="Keeling P."/>
            <person name="Hampl V."/>
        </authorList>
    </citation>
    <scope>NUCLEOTIDE SEQUENCE [LARGE SCALE GENOMIC DNA]</scope>
    <source>
        <strain evidence="3">St1</strain>
    </source>
</reference>
<dbReference type="AlphaFoldDB" id="A0A5M8P4Q0"/>
<evidence type="ECO:0000313" key="4">
    <source>
        <dbReference type="EMBL" id="KAA6303447.1"/>
    </source>
</evidence>
<dbReference type="Pfam" id="PF00754">
    <property type="entry name" value="F5_F8_type_C"/>
    <property type="match status" value="1"/>
</dbReference>
<feature type="region of interest" description="Disordered" evidence="1">
    <location>
        <begin position="468"/>
        <end position="490"/>
    </location>
</feature>
<protein>
    <recommendedName>
        <fullName evidence="2">F5/8 type C domain-containing protein</fullName>
    </recommendedName>
</protein>